<accession>A0ABN6WX60</accession>
<protein>
    <recommendedName>
        <fullName evidence="3">Lipoprotein</fullName>
    </recommendedName>
</protein>
<dbReference type="PROSITE" id="PS51257">
    <property type="entry name" value="PROKAR_LIPOPROTEIN"/>
    <property type="match status" value="1"/>
</dbReference>
<dbReference type="Proteomes" id="UP001321445">
    <property type="component" value="Chromosome"/>
</dbReference>
<proteinExistence type="predicted"/>
<dbReference type="EMBL" id="AP027370">
    <property type="protein sequence ID" value="BDY13737.1"/>
    <property type="molecule type" value="Genomic_DNA"/>
</dbReference>
<organism evidence="1 2">
    <name type="scientific">Hydrogenimonas cancrithermarum</name>
    <dbReference type="NCBI Taxonomy" id="2993563"/>
    <lineage>
        <taxon>Bacteria</taxon>
        <taxon>Pseudomonadati</taxon>
        <taxon>Campylobacterota</taxon>
        <taxon>Epsilonproteobacteria</taxon>
        <taxon>Campylobacterales</taxon>
        <taxon>Hydrogenimonadaceae</taxon>
        <taxon>Hydrogenimonas</taxon>
    </lineage>
</organism>
<evidence type="ECO:0008006" key="3">
    <source>
        <dbReference type="Google" id="ProtNLM"/>
    </source>
</evidence>
<gene>
    <name evidence="1" type="ORF">HCR_20490</name>
</gene>
<evidence type="ECO:0000313" key="1">
    <source>
        <dbReference type="EMBL" id="BDY13737.1"/>
    </source>
</evidence>
<reference evidence="1 2" key="1">
    <citation type="submission" date="2023-03" db="EMBL/GenBank/DDBJ databases">
        <title>Description of Hydrogenimonas sp. ISO32.</title>
        <authorList>
            <person name="Mino S."/>
            <person name="Fukazawa S."/>
            <person name="Sawabe T."/>
        </authorList>
    </citation>
    <scope>NUCLEOTIDE SEQUENCE [LARGE SCALE GENOMIC DNA]</scope>
    <source>
        <strain evidence="1 2">ISO32</strain>
    </source>
</reference>
<dbReference type="RefSeq" id="WP_286336681.1">
    <property type="nucleotide sequence ID" value="NZ_AP027370.1"/>
</dbReference>
<keyword evidence="2" id="KW-1185">Reference proteome</keyword>
<sequence>MKKLVTGLFIAILFFTGCNEKKEEKKQVVFSFIIPSPTNGQTLRYHDGIYIYSSKKENSIVSSIVINNPIACRREGVLAIAVENLTQKPITIKWNQIRLENPGQQIKLMPLEMMPDYFKRPDCAKPMINFKENDEILHRFLSKHYKESNGTILDTERELTVIYQKIRNDLTYYKMPNKNLLGAHKTTVGYLVVEFPKKPGNGCREFTLKIPVGNAVHTLHYILRSLD</sequence>
<evidence type="ECO:0000313" key="2">
    <source>
        <dbReference type="Proteomes" id="UP001321445"/>
    </source>
</evidence>
<name>A0ABN6WX60_9BACT</name>